<evidence type="ECO:0000256" key="9">
    <source>
        <dbReference type="ARBA" id="ARBA00049940"/>
    </source>
</evidence>
<evidence type="ECO:0000256" key="3">
    <source>
        <dbReference type="ARBA" id="ARBA00022692"/>
    </source>
</evidence>
<evidence type="ECO:0000256" key="4">
    <source>
        <dbReference type="ARBA" id="ARBA00022989"/>
    </source>
</evidence>
<evidence type="ECO:0000256" key="8">
    <source>
        <dbReference type="ARBA" id="ARBA00035585"/>
    </source>
</evidence>
<feature type="binding site" evidence="10">
    <location>
        <position position="92"/>
    </location>
    <ligand>
        <name>Na(+)</name>
        <dbReference type="ChEBI" id="CHEBI:29101"/>
        <note>structural</note>
    </ligand>
</feature>
<keyword evidence="5 10" id="KW-0472">Membrane</keyword>
<reference evidence="11 12" key="1">
    <citation type="submission" date="2018-10" db="EMBL/GenBank/DDBJ databases">
        <title>Sequencing the genomes of 1000 actinobacteria strains.</title>
        <authorList>
            <person name="Klenk H.-P."/>
        </authorList>
    </citation>
    <scope>NUCLEOTIDE SEQUENCE [LARGE SCALE GENOMIC DNA]</scope>
    <source>
        <strain evidence="11 12">DSM 17894</strain>
    </source>
</reference>
<dbReference type="PANTHER" id="PTHR28259:SF1">
    <property type="entry name" value="FLUORIDE EXPORT PROTEIN 1-RELATED"/>
    <property type="match status" value="1"/>
</dbReference>
<comment type="activity regulation">
    <text evidence="10">Na(+) is not transported, but it plays an essential structural role and its presence is essential for fluoride channel function.</text>
</comment>
<evidence type="ECO:0000256" key="2">
    <source>
        <dbReference type="ARBA" id="ARBA00022475"/>
    </source>
</evidence>
<comment type="function">
    <text evidence="9 10">Fluoride-specific ion channel. Important for reducing fluoride concentration in the cell, thus reducing its toxicity.</text>
</comment>
<gene>
    <name evidence="10" type="primary">fluC</name>
    <name evidence="10" type="synonym">crcB</name>
    <name evidence="11" type="ORF">C8E83_3319</name>
</gene>
<evidence type="ECO:0000256" key="6">
    <source>
        <dbReference type="ARBA" id="ARBA00023303"/>
    </source>
</evidence>
<evidence type="ECO:0000313" key="11">
    <source>
        <dbReference type="EMBL" id="RKR76154.1"/>
    </source>
</evidence>
<dbReference type="GO" id="GO:0062054">
    <property type="term" value="F:fluoride channel activity"/>
    <property type="evidence" value="ECO:0007669"/>
    <property type="project" value="UniProtKB-UniRule"/>
</dbReference>
<evidence type="ECO:0000256" key="10">
    <source>
        <dbReference type="HAMAP-Rule" id="MF_00454"/>
    </source>
</evidence>
<proteinExistence type="inferred from homology"/>
<dbReference type="OrthoDB" id="4408652at2"/>
<dbReference type="AlphaFoldDB" id="A0A495IJK0"/>
<dbReference type="HAMAP" id="MF_00454">
    <property type="entry name" value="FluC"/>
    <property type="match status" value="1"/>
</dbReference>
<keyword evidence="4 10" id="KW-1133">Transmembrane helix</keyword>
<comment type="caution">
    <text evidence="11">The sequence shown here is derived from an EMBL/GenBank/DDBJ whole genome shotgun (WGS) entry which is preliminary data.</text>
</comment>
<feature type="transmembrane region" description="Helical" evidence="10">
    <location>
        <begin position="112"/>
        <end position="137"/>
    </location>
</feature>
<dbReference type="PANTHER" id="PTHR28259">
    <property type="entry name" value="FLUORIDE EXPORT PROTEIN 1-RELATED"/>
    <property type="match status" value="1"/>
</dbReference>
<keyword evidence="10" id="KW-0406">Ion transport</keyword>
<dbReference type="InterPro" id="IPR003691">
    <property type="entry name" value="FluC"/>
</dbReference>
<comment type="subcellular location">
    <subcellularLocation>
        <location evidence="1 10">Cell membrane</location>
        <topology evidence="1 10">Multi-pass membrane protein</topology>
    </subcellularLocation>
</comment>
<sequence length="152" mass="15297">MGRSAVRPLHQRPSLILLVALGGAFGTGVREALALAWPASTTGFPFTVFVINVVGAFALGLLLETLTRRGADEGGRRIARLALGTGVLGGFTTYSSLATDVASRLPHATGVALGYAAASLVLGALAAFAGVAVAAAARSAGASRRRVPETTP</sequence>
<feature type="transmembrane region" description="Helical" evidence="10">
    <location>
        <begin position="78"/>
        <end position="97"/>
    </location>
</feature>
<dbReference type="Pfam" id="PF02537">
    <property type="entry name" value="CRCB"/>
    <property type="match status" value="1"/>
</dbReference>
<dbReference type="GO" id="GO:0005886">
    <property type="term" value="C:plasma membrane"/>
    <property type="evidence" value="ECO:0007669"/>
    <property type="project" value="UniProtKB-SubCell"/>
</dbReference>
<keyword evidence="10" id="KW-0479">Metal-binding</keyword>
<protein>
    <recommendedName>
        <fullName evidence="10">Fluoride-specific ion channel FluC</fullName>
    </recommendedName>
</protein>
<evidence type="ECO:0000256" key="7">
    <source>
        <dbReference type="ARBA" id="ARBA00035120"/>
    </source>
</evidence>
<feature type="binding site" evidence="10">
    <location>
        <position position="89"/>
    </location>
    <ligand>
        <name>Na(+)</name>
        <dbReference type="ChEBI" id="CHEBI:29101"/>
        <note>structural</note>
    </ligand>
</feature>
<dbReference type="Proteomes" id="UP000280008">
    <property type="component" value="Unassembled WGS sequence"/>
</dbReference>
<feature type="transmembrane region" description="Helical" evidence="10">
    <location>
        <begin position="44"/>
        <end position="66"/>
    </location>
</feature>
<keyword evidence="3 10" id="KW-0812">Transmembrane</keyword>
<dbReference type="GO" id="GO:0046872">
    <property type="term" value="F:metal ion binding"/>
    <property type="evidence" value="ECO:0007669"/>
    <property type="project" value="UniProtKB-KW"/>
</dbReference>
<dbReference type="EMBL" id="RBKS01000001">
    <property type="protein sequence ID" value="RKR76154.1"/>
    <property type="molecule type" value="Genomic_DNA"/>
</dbReference>
<evidence type="ECO:0000256" key="5">
    <source>
        <dbReference type="ARBA" id="ARBA00023136"/>
    </source>
</evidence>
<evidence type="ECO:0000313" key="12">
    <source>
        <dbReference type="Proteomes" id="UP000280008"/>
    </source>
</evidence>
<keyword evidence="10" id="KW-0915">Sodium</keyword>
<comment type="catalytic activity">
    <reaction evidence="8">
        <text>fluoride(in) = fluoride(out)</text>
        <dbReference type="Rhea" id="RHEA:76159"/>
        <dbReference type="ChEBI" id="CHEBI:17051"/>
    </reaction>
    <physiologicalReaction direction="left-to-right" evidence="8">
        <dbReference type="Rhea" id="RHEA:76160"/>
    </physiologicalReaction>
</comment>
<keyword evidence="6 10" id="KW-0407">Ion channel</keyword>
<dbReference type="GO" id="GO:0140114">
    <property type="term" value="P:cellular detoxification of fluoride"/>
    <property type="evidence" value="ECO:0007669"/>
    <property type="project" value="UniProtKB-UniRule"/>
</dbReference>
<evidence type="ECO:0000256" key="1">
    <source>
        <dbReference type="ARBA" id="ARBA00004651"/>
    </source>
</evidence>
<organism evidence="11 12">
    <name type="scientific">Frondihabitans australicus</name>
    <dbReference type="NCBI Taxonomy" id="386892"/>
    <lineage>
        <taxon>Bacteria</taxon>
        <taxon>Bacillati</taxon>
        <taxon>Actinomycetota</taxon>
        <taxon>Actinomycetes</taxon>
        <taxon>Micrococcales</taxon>
        <taxon>Microbacteriaceae</taxon>
        <taxon>Frondihabitans</taxon>
    </lineage>
</organism>
<name>A0A495IJK0_9MICO</name>
<accession>A0A495IJK0</accession>
<keyword evidence="12" id="KW-1185">Reference proteome</keyword>
<comment type="similarity">
    <text evidence="7 10">Belongs to the fluoride channel Fluc/FEX (TC 1.A.43) family.</text>
</comment>
<keyword evidence="2 10" id="KW-1003">Cell membrane</keyword>
<keyword evidence="10" id="KW-0813">Transport</keyword>